<organism evidence="2 3">
    <name type="scientific">Tritrichomonas musculus</name>
    <dbReference type="NCBI Taxonomy" id="1915356"/>
    <lineage>
        <taxon>Eukaryota</taxon>
        <taxon>Metamonada</taxon>
        <taxon>Parabasalia</taxon>
        <taxon>Tritrichomonadida</taxon>
        <taxon>Tritrichomonadidae</taxon>
        <taxon>Tritrichomonas</taxon>
    </lineage>
</organism>
<reference evidence="2 3" key="1">
    <citation type="submission" date="2024-04" db="EMBL/GenBank/DDBJ databases">
        <title>Tritrichomonas musculus Genome.</title>
        <authorList>
            <person name="Alves-Ferreira E."/>
            <person name="Grigg M."/>
            <person name="Lorenzi H."/>
            <person name="Galac M."/>
        </authorList>
    </citation>
    <scope>NUCLEOTIDE SEQUENCE [LARGE SCALE GENOMIC DNA]</scope>
    <source>
        <strain evidence="2 3">EAF2021</strain>
    </source>
</reference>
<accession>A0ABR2KRW9</accession>
<dbReference type="EMBL" id="JAPFFF010000004">
    <property type="protein sequence ID" value="KAK8892715.1"/>
    <property type="molecule type" value="Genomic_DNA"/>
</dbReference>
<feature type="compositionally biased region" description="Acidic residues" evidence="1">
    <location>
        <begin position="34"/>
        <end position="43"/>
    </location>
</feature>
<dbReference type="Proteomes" id="UP001470230">
    <property type="component" value="Unassembled WGS sequence"/>
</dbReference>
<evidence type="ECO:0000313" key="2">
    <source>
        <dbReference type="EMBL" id="KAK8892715.1"/>
    </source>
</evidence>
<feature type="compositionally biased region" description="Basic and acidic residues" evidence="1">
    <location>
        <begin position="44"/>
        <end position="53"/>
    </location>
</feature>
<name>A0ABR2KRW9_9EUKA</name>
<comment type="caution">
    <text evidence="2">The sequence shown here is derived from an EMBL/GenBank/DDBJ whole genome shotgun (WGS) entry which is preliminary data.</text>
</comment>
<gene>
    <name evidence="2" type="ORF">M9Y10_029956</name>
</gene>
<feature type="region of interest" description="Disordered" evidence="1">
    <location>
        <begin position="34"/>
        <end position="59"/>
    </location>
</feature>
<evidence type="ECO:0000256" key="1">
    <source>
        <dbReference type="SAM" id="MobiDB-lite"/>
    </source>
</evidence>
<proteinExistence type="predicted"/>
<protein>
    <submittedName>
        <fullName evidence="2">Uncharacterized protein</fullName>
    </submittedName>
</protein>
<sequence>MIIKIILDQDENEEEDDDSDYGIFRTQMTACESLNEEEEETNDDPDKVRRIQEKNQCIS</sequence>
<keyword evidence="3" id="KW-1185">Reference proteome</keyword>
<evidence type="ECO:0000313" key="3">
    <source>
        <dbReference type="Proteomes" id="UP001470230"/>
    </source>
</evidence>